<dbReference type="InterPro" id="IPR013094">
    <property type="entry name" value="AB_hydrolase_3"/>
</dbReference>
<dbReference type="PANTHER" id="PTHR23024:SF577">
    <property type="entry name" value="CARBOXYLESTERASE 2-RELATED"/>
    <property type="match status" value="1"/>
</dbReference>
<protein>
    <recommendedName>
        <fullName evidence="1">Alpha/beta hydrolase fold-3 domain-containing protein</fullName>
    </recommendedName>
</protein>
<dbReference type="InterPro" id="IPR029058">
    <property type="entry name" value="AB_hydrolase_fold"/>
</dbReference>
<dbReference type="GO" id="GO:0016787">
    <property type="term" value="F:hydrolase activity"/>
    <property type="evidence" value="ECO:0007669"/>
    <property type="project" value="InterPro"/>
</dbReference>
<organism evidence="2 3">
    <name type="scientific">Aquilegia coerulea</name>
    <name type="common">Rocky mountain columbine</name>
    <dbReference type="NCBI Taxonomy" id="218851"/>
    <lineage>
        <taxon>Eukaryota</taxon>
        <taxon>Viridiplantae</taxon>
        <taxon>Streptophyta</taxon>
        <taxon>Embryophyta</taxon>
        <taxon>Tracheophyta</taxon>
        <taxon>Spermatophyta</taxon>
        <taxon>Magnoliopsida</taxon>
        <taxon>Ranunculales</taxon>
        <taxon>Ranunculaceae</taxon>
        <taxon>Thalictroideae</taxon>
        <taxon>Aquilegia</taxon>
    </lineage>
</organism>
<dbReference type="OrthoDB" id="408631at2759"/>
<feature type="non-terminal residue" evidence="2">
    <location>
        <position position="1"/>
    </location>
</feature>
<dbReference type="SUPFAM" id="SSF53474">
    <property type="entry name" value="alpha/beta-Hydrolases"/>
    <property type="match status" value="1"/>
</dbReference>
<name>A0A2G5EKV1_AQUCA</name>
<sequence length="268" mass="30244">YLRVYKDGRVERFRGTEVVPPSLDPQHTTGVLSKDIIMITPQTNVSARLYLPSNMTNSFQKLPLIIYFHGGRFCIESAFSPMSHHYLNMLVSKSNAIAVSINYRLAPEYPLPTAYDDSWAALQWVAEHFKGLVDMEIYGIALVQPYFWGEESIGSEAVDLERKANVECVWPFVCPSSPSNDDPRVNPMAVGAPSLSGLGCTKVLICVAEKDVFRDRNWLYYETLKKSGWKGIVEIVETEGEDHIFHLRNLSSEKTANLTNCLASFFNH</sequence>
<keyword evidence="3" id="KW-1185">Reference proteome</keyword>
<feature type="domain" description="Alpha/beta hydrolase fold-3" evidence="1">
    <location>
        <begin position="138"/>
        <end position="246"/>
    </location>
</feature>
<dbReference type="AlphaFoldDB" id="A0A2G5EKV1"/>
<dbReference type="PANTHER" id="PTHR23024">
    <property type="entry name" value="ARYLACETAMIDE DEACETYLASE"/>
    <property type="match status" value="1"/>
</dbReference>
<dbReference type="InParanoid" id="A0A2G5EKV1"/>
<dbReference type="InterPro" id="IPR050466">
    <property type="entry name" value="Carboxylest/Gibb_receptor"/>
</dbReference>
<evidence type="ECO:0000259" key="1">
    <source>
        <dbReference type="Pfam" id="PF07859"/>
    </source>
</evidence>
<feature type="domain" description="Alpha/beta hydrolase fold-3" evidence="1">
    <location>
        <begin position="65"/>
        <end position="128"/>
    </location>
</feature>
<evidence type="ECO:0000313" key="2">
    <source>
        <dbReference type="EMBL" id="PIA56396.1"/>
    </source>
</evidence>
<evidence type="ECO:0000313" key="3">
    <source>
        <dbReference type="Proteomes" id="UP000230069"/>
    </source>
</evidence>
<dbReference type="Gene3D" id="3.40.50.1820">
    <property type="entry name" value="alpha/beta hydrolase"/>
    <property type="match status" value="2"/>
</dbReference>
<reference evidence="2 3" key="1">
    <citation type="submission" date="2017-09" db="EMBL/GenBank/DDBJ databases">
        <title>WGS assembly of Aquilegia coerulea Goldsmith.</title>
        <authorList>
            <person name="Hodges S."/>
            <person name="Kramer E."/>
            <person name="Nordborg M."/>
            <person name="Tomkins J."/>
            <person name="Borevitz J."/>
            <person name="Derieg N."/>
            <person name="Yan J."/>
            <person name="Mihaltcheva S."/>
            <person name="Hayes R.D."/>
            <person name="Rokhsar D."/>
        </authorList>
    </citation>
    <scope>NUCLEOTIDE SEQUENCE [LARGE SCALE GENOMIC DNA]</scope>
    <source>
        <strain evidence="3">cv. Goldsmith</strain>
    </source>
</reference>
<dbReference type="Proteomes" id="UP000230069">
    <property type="component" value="Unassembled WGS sequence"/>
</dbReference>
<accession>A0A2G5EKV1</accession>
<gene>
    <name evidence="2" type="ORF">AQUCO_00700608v1</name>
</gene>
<proteinExistence type="predicted"/>
<dbReference type="EMBL" id="KZ305024">
    <property type="protein sequence ID" value="PIA56396.1"/>
    <property type="molecule type" value="Genomic_DNA"/>
</dbReference>
<dbReference type="STRING" id="218851.A0A2G5EKV1"/>
<dbReference type="Pfam" id="PF07859">
    <property type="entry name" value="Abhydrolase_3"/>
    <property type="match status" value="2"/>
</dbReference>